<evidence type="ECO:0000256" key="1">
    <source>
        <dbReference type="SAM" id="MobiDB-lite"/>
    </source>
</evidence>
<evidence type="ECO:0000313" key="3">
    <source>
        <dbReference type="EMBL" id="TDZ31234.1"/>
    </source>
</evidence>
<feature type="region of interest" description="Disordered" evidence="1">
    <location>
        <begin position="966"/>
        <end position="1023"/>
    </location>
</feature>
<feature type="region of interest" description="Disordered" evidence="1">
    <location>
        <begin position="1"/>
        <end position="31"/>
    </location>
</feature>
<feature type="region of interest" description="Disordered" evidence="1">
    <location>
        <begin position="57"/>
        <end position="81"/>
    </location>
</feature>
<dbReference type="InterPro" id="IPR001810">
    <property type="entry name" value="F-box_dom"/>
</dbReference>
<reference evidence="3 4" key="1">
    <citation type="submission" date="2018-11" db="EMBL/GenBank/DDBJ databases">
        <title>Genome sequence and assembly of Colletotrichum spinosum.</title>
        <authorList>
            <person name="Gan P."/>
            <person name="Shirasu K."/>
        </authorList>
    </citation>
    <scope>NUCLEOTIDE SEQUENCE [LARGE SCALE GENOMIC DNA]</scope>
    <source>
        <strain evidence="3 4">CBS 515.97</strain>
    </source>
</reference>
<dbReference type="InterPro" id="IPR057214">
    <property type="entry name" value="DUF7892"/>
</dbReference>
<dbReference type="InterPro" id="IPR036047">
    <property type="entry name" value="F-box-like_dom_sf"/>
</dbReference>
<feature type="compositionally biased region" description="Pro residues" evidence="1">
    <location>
        <begin position="672"/>
        <end position="684"/>
    </location>
</feature>
<dbReference type="SUPFAM" id="SSF81383">
    <property type="entry name" value="F-box domain"/>
    <property type="match status" value="1"/>
</dbReference>
<dbReference type="CDD" id="cd09917">
    <property type="entry name" value="F-box_SF"/>
    <property type="match status" value="1"/>
</dbReference>
<feature type="region of interest" description="Disordered" evidence="1">
    <location>
        <begin position="1219"/>
        <end position="1298"/>
    </location>
</feature>
<dbReference type="Pfam" id="PF25422">
    <property type="entry name" value="DUF7892"/>
    <property type="match status" value="1"/>
</dbReference>
<dbReference type="SMART" id="SM00256">
    <property type="entry name" value="FBOX"/>
    <property type="match status" value="1"/>
</dbReference>
<organism evidence="3 4">
    <name type="scientific">Colletotrichum spinosum</name>
    <dbReference type="NCBI Taxonomy" id="1347390"/>
    <lineage>
        <taxon>Eukaryota</taxon>
        <taxon>Fungi</taxon>
        <taxon>Dikarya</taxon>
        <taxon>Ascomycota</taxon>
        <taxon>Pezizomycotina</taxon>
        <taxon>Sordariomycetes</taxon>
        <taxon>Hypocreomycetidae</taxon>
        <taxon>Glomerellales</taxon>
        <taxon>Glomerellaceae</taxon>
        <taxon>Colletotrichum</taxon>
        <taxon>Colletotrichum orbiculare species complex</taxon>
    </lineage>
</organism>
<dbReference type="PROSITE" id="PS50181">
    <property type="entry name" value="FBOX"/>
    <property type="match status" value="1"/>
</dbReference>
<protein>
    <recommendedName>
        <fullName evidence="2">F-box domain-containing protein</fullName>
    </recommendedName>
</protein>
<feature type="region of interest" description="Disordered" evidence="1">
    <location>
        <begin position="622"/>
        <end position="684"/>
    </location>
</feature>
<feature type="compositionally biased region" description="Polar residues" evidence="1">
    <location>
        <begin position="1273"/>
        <end position="1288"/>
    </location>
</feature>
<evidence type="ECO:0000259" key="2">
    <source>
        <dbReference type="PROSITE" id="PS50181"/>
    </source>
</evidence>
<accession>A0A4R8Q6H9</accession>
<dbReference type="EMBL" id="QAPG01000108">
    <property type="protein sequence ID" value="TDZ31234.1"/>
    <property type="molecule type" value="Genomic_DNA"/>
</dbReference>
<keyword evidence="4" id="KW-1185">Reference proteome</keyword>
<dbReference type="Proteomes" id="UP000295083">
    <property type="component" value="Unassembled WGS sequence"/>
</dbReference>
<sequence length="1339" mass="148488">MTLPANHGSPGLDLGTASPSHAHASGDATGHGETMNTIVLMDAVMPHAGDFDQVVTESYDSRVGQKKRKTANSPGPTPQDVAKKLKTENIESHSLSVPRDRSLLPPEVWQRIFTFLHPKSLGYVLQVNRRFNTYLDAESPFHCRSSTPAHRGCIKIIKPDAIWRSCRRRFCPRMPGPIRGKSEIDMWRLCCATSCQSCARQEIDLLLSSTTPSSLMPALGHIFVTSELHVLYASMATARSNGGRHKMTKLFWAAQIEQTKTELQLAKTLGPAAVEEWLKGLETRGKESRMDAARWEKWAAAGGLAQMCNRMRQPCIVATTSSRRAEDSASRCHSRSAAVTSSQIAASGQLPLDARRGMTGTHPLESSGRPDMKMDEGATLKALRRADIERRAMLIDPPLPPNTLVHMPSFRDAMQVKAPLPLDDDAWALLKHRLLAERAAAETKEDGIRAAARTENLIGKSKVVTDAEWDDIQGPVRASMAKYADEIIRNSWKKGRRVNKENSARFAADILLHVRNRFYADVARDTAAAVAEGRQPHIDPAEGPFTQKLTLENMKWAFDMKVKSHTERHRKELFLCNGCDSSRYYGFEGVIQHYAAKHTKSLSLGNVVVHWRAEWPLLSPFRPNPLSTKRPNSHLPRSPFGSKQGAAPNNGLQGRDEVSLPNASHLGHNAPRLPPPHPLPFPPPPPSSYPSVIASFPPPAYHPGHIYYQSYPSCYSGENSFEHVPHPESNCTTSAPSAYFPNAPASSAYDAGQVDYRTELPTQLSIETNHQMIGGQYSYTQQRQHTGPRNTSSQVSYQTQLHYTARNARELWNNLSDVKGLSGALKIYITIHHLAKRFYSRFSEPPTIRLFNDGLSNTKEMRPVRNINGLMCRACKLQLGNAPFVEPDRDMFSLPQLVKHFQNRHLEHGPVTSQGQMALDWTRDMVLLPATSEMVTLRTAIGTRGHKHRLIYDAIPWVFDGPGSPSQRVLEPRSVAAASSRQPYPVYDLQSPSGPQGERGHDGATWHELDHHSQPLNKHRPRHVQAGPASVDTVDAYPVLHEPRTHHDNPHRHGVRCRNIDMDYRNVQHPYDLGPPPPEIMYSHEEPLYAEGEPETKVPYGLARQTFPTQSPSHHVLQDGGERFLASRVHPGSPARFEGEIRRNADLDVRTRGGARLYGNANEATSALSRAVSAQGSDMRETGPSGVTGDPSWNHPPLGFHLSETDDFSLIAALESHLARDHDYDESRRSRIGSSVAKPRGPARDPFVGGPDYVRGGQNSGTSRQRRLAASSRGDSSQRTSTRYSQFDSGEGSASAMPYESGYEVVDVRDAEGDYVIRRPIQRDAASSHVSLGGRGHLN</sequence>
<proteinExistence type="predicted"/>
<feature type="region of interest" description="Disordered" evidence="1">
    <location>
        <begin position="353"/>
        <end position="373"/>
    </location>
</feature>
<evidence type="ECO:0000313" key="4">
    <source>
        <dbReference type="Proteomes" id="UP000295083"/>
    </source>
</evidence>
<feature type="compositionally biased region" description="Basic and acidic residues" evidence="1">
    <location>
        <begin position="1219"/>
        <end position="1229"/>
    </location>
</feature>
<name>A0A4R8Q6H9_9PEZI</name>
<feature type="region of interest" description="Disordered" evidence="1">
    <location>
        <begin position="1171"/>
        <end position="1199"/>
    </location>
</feature>
<feature type="compositionally biased region" description="Basic and acidic residues" evidence="1">
    <location>
        <begin position="998"/>
        <end position="1013"/>
    </location>
</feature>
<feature type="domain" description="F-box" evidence="2">
    <location>
        <begin position="98"/>
        <end position="144"/>
    </location>
</feature>
<gene>
    <name evidence="3" type="ORF">C8035_v005295</name>
</gene>
<comment type="caution">
    <text evidence="3">The sequence shown here is derived from an EMBL/GenBank/DDBJ whole genome shotgun (WGS) entry which is preliminary data.</text>
</comment>